<dbReference type="OrthoDB" id="5419315at2759"/>
<dbReference type="AlphaFoldDB" id="A0A395T0G4"/>
<accession>A0A395T0G4</accession>
<organism evidence="1 2">
    <name type="scientific">Fusarium longipes</name>
    <dbReference type="NCBI Taxonomy" id="694270"/>
    <lineage>
        <taxon>Eukaryota</taxon>
        <taxon>Fungi</taxon>
        <taxon>Dikarya</taxon>
        <taxon>Ascomycota</taxon>
        <taxon>Pezizomycotina</taxon>
        <taxon>Sordariomycetes</taxon>
        <taxon>Hypocreomycetidae</taxon>
        <taxon>Hypocreales</taxon>
        <taxon>Nectriaceae</taxon>
        <taxon>Fusarium</taxon>
    </lineage>
</organism>
<evidence type="ECO:0000313" key="1">
    <source>
        <dbReference type="EMBL" id="RGP77705.1"/>
    </source>
</evidence>
<evidence type="ECO:0000313" key="2">
    <source>
        <dbReference type="Proteomes" id="UP000266234"/>
    </source>
</evidence>
<dbReference type="Proteomes" id="UP000266234">
    <property type="component" value="Unassembled WGS sequence"/>
</dbReference>
<comment type="caution">
    <text evidence="1">The sequence shown here is derived from an EMBL/GenBank/DDBJ whole genome shotgun (WGS) entry which is preliminary data.</text>
</comment>
<dbReference type="STRING" id="694270.A0A395T0G4"/>
<reference evidence="1 2" key="1">
    <citation type="journal article" date="2018" name="PLoS Pathog.">
        <title>Evolution of structural diversity of trichothecenes, a family of toxins produced by plant pathogenic and entomopathogenic fungi.</title>
        <authorList>
            <person name="Proctor R.H."/>
            <person name="McCormick S.P."/>
            <person name="Kim H.S."/>
            <person name="Cardoza R.E."/>
            <person name="Stanley A.M."/>
            <person name="Lindo L."/>
            <person name="Kelly A."/>
            <person name="Brown D.W."/>
            <person name="Lee T."/>
            <person name="Vaughan M.M."/>
            <person name="Alexander N.J."/>
            <person name="Busman M."/>
            <person name="Gutierrez S."/>
        </authorList>
    </citation>
    <scope>NUCLEOTIDE SEQUENCE [LARGE SCALE GENOMIC DNA]</scope>
    <source>
        <strain evidence="1 2">NRRL 20695</strain>
    </source>
</reference>
<name>A0A395T0G4_9HYPO</name>
<gene>
    <name evidence="1" type="ORF">FLONG3_4164</name>
</gene>
<protein>
    <submittedName>
        <fullName evidence="1">Uncharacterized protein</fullName>
    </submittedName>
</protein>
<keyword evidence="2" id="KW-1185">Reference proteome</keyword>
<sequence>MIHSTKSRVVGVVPLEVISKEPVPNLEVPDLSRMIHKMHLHEVNGPELRLRAFRMIPFFFGSIPAGRVPKDVDMFPAISILRPITELALLQDPKTFDHVDIPMPWNVWNSGAPSKLLYTVITAHIQSFSNKIPLPTPGEPVYVSSWSGFCTAVDFYLITVLGVCNQALPPERRLHYLKLEILKRDLRHSSAVFESMNTETRNLWFWKAFVGALSMVHAQSSRSDDNLDFTLGEFCALIRSWSKVTGVKTWKEAQDVLGQVVWPTSSTRTDMCEELWGKIHVR</sequence>
<dbReference type="EMBL" id="PXOG01000088">
    <property type="protein sequence ID" value="RGP77705.1"/>
    <property type="molecule type" value="Genomic_DNA"/>
</dbReference>
<proteinExistence type="predicted"/>